<dbReference type="EMBL" id="KZ305019">
    <property type="protein sequence ID" value="PIA62538.1"/>
    <property type="molecule type" value="Genomic_DNA"/>
</dbReference>
<keyword evidence="2" id="KW-0472">Membrane</keyword>
<feature type="domain" description="DUF1664" evidence="3">
    <location>
        <begin position="89"/>
        <end position="210"/>
    </location>
</feature>
<dbReference type="InterPro" id="IPR012458">
    <property type="entry name" value="DUF1664"/>
</dbReference>
<dbReference type="PANTHER" id="PTHR46667:SF6">
    <property type="entry name" value="OS01G0185100 PROTEIN"/>
    <property type="match status" value="1"/>
</dbReference>
<evidence type="ECO:0000259" key="3">
    <source>
        <dbReference type="Pfam" id="PF07889"/>
    </source>
</evidence>
<feature type="coiled-coil region" evidence="1">
    <location>
        <begin position="147"/>
        <end position="174"/>
    </location>
</feature>
<keyword evidence="2" id="KW-0812">Transmembrane</keyword>
<dbReference type="Pfam" id="PF07889">
    <property type="entry name" value="DUF1664"/>
    <property type="match status" value="1"/>
</dbReference>
<sequence>MALQTGIGLSRLVFIVGAGYTGTIVLKNGKVSDLLAELQKVIQGWEKGDSNNNGSDALYDQVRQLQMAIQNMGSRQITVLNSDSSQMGISSLVLPAATLGLVGYGYMWLKGLSFSDLMYVTKHNMANAVANMTKHLDQVSVALAKVKTHLTQRLENLDGKLDEQKEMSKLIKNEVTDVRADLSQIGSDMDELHRMVAGLDGKIMSLEDKQDIANAGVYYLVNFVASKDAKMSELLKELPKPVKPRLGFSETPSLKGLKQIADTISSGNLEKSVVQNDLDKIDIVPRSLTRVQSIKC</sequence>
<protein>
    <recommendedName>
        <fullName evidence="3">DUF1664 domain-containing protein</fullName>
    </recommendedName>
</protein>
<accession>A0A2G5F3E4</accession>
<dbReference type="FunCoup" id="A0A2G5F3E4">
    <property type="interactions" value="2478"/>
</dbReference>
<proteinExistence type="predicted"/>
<feature type="transmembrane region" description="Helical" evidence="2">
    <location>
        <begin position="89"/>
        <end position="109"/>
    </location>
</feature>
<evidence type="ECO:0000256" key="2">
    <source>
        <dbReference type="SAM" id="Phobius"/>
    </source>
</evidence>
<dbReference type="PANTHER" id="PTHR46667">
    <property type="entry name" value="OS05G0182700 PROTEIN"/>
    <property type="match status" value="1"/>
</dbReference>
<reference evidence="4 5" key="1">
    <citation type="submission" date="2017-09" db="EMBL/GenBank/DDBJ databases">
        <title>WGS assembly of Aquilegia coerulea Goldsmith.</title>
        <authorList>
            <person name="Hodges S."/>
            <person name="Kramer E."/>
            <person name="Nordborg M."/>
            <person name="Tomkins J."/>
            <person name="Borevitz J."/>
            <person name="Derieg N."/>
            <person name="Yan J."/>
            <person name="Mihaltcheva S."/>
            <person name="Hayes R.D."/>
            <person name="Rokhsar D."/>
        </authorList>
    </citation>
    <scope>NUCLEOTIDE SEQUENCE [LARGE SCALE GENOMIC DNA]</scope>
    <source>
        <strain evidence="5">cv. Goldsmith</strain>
    </source>
</reference>
<organism evidence="4 5">
    <name type="scientific">Aquilegia coerulea</name>
    <name type="common">Rocky mountain columbine</name>
    <dbReference type="NCBI Taxonomy" id="218851"/>
    <lineage>
        <taxon>Eukaryota</taxon>
        <taxon>Viridiplantae</taxon>
        <taxon>Streptophyta</taxon>
        <taxon>Embryophyta</taxon>
        <taxon>Tracheophyta</taxon>
        <taxon>Spermatophyta</taxon>
        <taxon>Magnoliopsida</taxon>
        <taxon>Ranunculales</taxon>
        <taxon>Ranunculaceae</taxon>
        <taxon>Thalictroideae</taxon>
        <taxon>Aquilegia</taxon>
    </lineage>
</organism>
<dbReference type="Proteomes" id="UP000230069">
    <property type="component" value="Unassembled WGS sequence"/>
</dbReference>
<dbReference type="OrthoDB" id="544175at2759"/>
<gene>
    <name evidence="4" type="ORF">AQUCO_00200507v1</name>
</gene>
<name>A0A2G5F3E4_AQUCA</name>
<keyword evidence="2" id="KW-1133">Transmembrane helix</keyword>
<keyword evidence="1" id="KW-0175">Coiled coil</keyword>
<dbReference type="InParanoid" id="A0A2G5F3E4"/>
<evidence type="ECO:0000313" key="5">
    <source>
        <dbReference type="Proteomes" id="UP000230069"/>
    </source>
</evidence>
<evidence type="ECO:0000256" key="1">
    <source>
        <dbReference type="SAM" id="Coils"/>
    </source>
</evidence>
<keyword evidence="5" id="KW-1185">Reference proteome</keyword>
<dbReference type="AlphaFoldDB" id="A0A2G5F3E4"/>
<evidence type="ECO:0000313" key="4">
    <source>
        <dbReference type="EMBL" id="PIA62538.1"/>
    </source>
</evidence>